<reference evidence="7" key="1">
    <citation type="submission" date="2016-10" db="EMBL/GenBank/DDBJ databases">
        <authorList>
            <person name="Varghese N."/>
            <person name="Submissions S."/>
        </authorList>
    </citation>
    <scope>NUCLEOTIDE SEQUENCE [LARGE SCALE GENOMIC DNA]</scope>
    <source>
        <strain evidence="7">DSM 23920</strain>
    </source>
</reference>
<dbReference type="InterPro" id="IPR058624">
    <property type="entry name" value="MdtA-like_HH"/>
</dbReference>
<dbReference type="InterPro" id="IPR058792">
    <property type="entry name" value="Beta-barrel_RND_2"/>
</dbReference>
<feature type="transmembrane region" description="Helical" evidence="2">
    <location>
        <begin position="6"/>
        <end position="25"/>
    </location>
</feature>
<dbReference type="OrthoDB" id="9809068at2"/>
<keyword evidence="2" id="KW-1133">Transmembrane helix</keyword>
<comment type="similarity">
    <text evidence="1">Belongs to the membrane fusion protein (MFP) (TC 8.A.1) family.</text>
</comment>
<sequence>MRKYKGVIITGIIILVLAAIWFFFIRKKKEPVQFETARPEYGNITTSVTATGTVQPVDTVAVGTQVSGTIKSIYVDFNSRVKKGQLLAELDKDLFQAQVDQLRANLLVAQTNLSYQENNYERQKALYNTGAISKADYDLATNQIGQARANVASVNAQLKSALKNFSFTEIYSPTEGVVLNRNVSVGQTVAASFNTPTLFVIAKDITKMQVEARIDEADIGNVRDSQRVTFTVDAYLEDVFDGKVQEIRLQPSVSANVVTYNTIINAPNDNLKLKPGMTANVTIYTAEHNNALLIPVKALKFIPDSVALKDFVIKRAVSRGQRMPKDSVARDTSKPFKSTQRIGTSNYVWVLKGDSLIQRHIRTGLNDNTRIEVLRGLDQNDVVVLGVSSGGVPVAGAGNNSPFMPRMGGGRRR</sequence>
<name>A0A1H3Y0N9_9BACT</name>
<feature type="domain" description="Multidrug resistance protein MdtA-like alpha-helical hairpin" evidence="3">
    <location>
        <begin position="99"/>
        <end position="168"/>
    </location>
</feature>
<dbReference type="AlphaFoldDB" id="A0A1H3Y0N9"/>
<evidence type="ECO:0000313" key="6">
    <source>
        <dbReference type="EMBL" id="SEA04651.1"/>
    </source>
</evidence>
<dbReference type="EMBL" id="FNRL01000002">
    <property type="protein sequence ID" value="SEA04651.1"/>
    <property type="molecule type" value="Genomic_DNA"/>
</dbReference>
<dbReference type="PANTHER" id="PTHR30469:SF33">
    <property type="entry name" value="SLR1207 PROTEIN"/>
    <property type="match status" value="1"/>
</dbReference>
<dbReference type="Pfam" id="PF25954">
    <property type="entry name" value="Beta-barrel_RND_2"/>
    <property type="match status" value="1"/>
</dbReference>
<evidence type="ECO:0000256" key="1">
    <source>
        <dbReference type="ARBA" id="ARBA00009477"/>
    </source>
</evidence>
<dbReference type="Gene3D" id="2.40.50.100">
    <property type="match status" value="1"/>
</dbReference>
<evidence type="ECO:0000256" key="2">
    <source>
        <dbReference type="SAM" id="Phobius"/>
    </source>
</evidence>
<feature type="domain" description="Multidrug resistance protein MdtA-like barrel-sandwich hybrid" evidence="4">
    <location>
        <begin position="59"/>
        <end position="197"/>
    </location>
</feature>
<dbReference type="STRING" id="408074.SAMN05660909_00594"/>
<keyword evidence="2" id="KW-0472">Membrane</keyword>
<evidence type="ECO:0000259" key="3">
    <source>
        <dbReference type="Pfam" id="PF25876"/>
    </source>
</evidence>
<dbReference type="RefSeq" id="WP_089758533.1">
    <property type="nucleotide sequence ID" value="NZ_BKAT01000010.1"/>
</dbReference>
<evidence type="ECO:0000259" key="4">
    <source>
        <dbReference type="Pfam" id="PF25917"/>
    </source>
</evidence>
<gene>
    <name evidence="6" type="ORF">SAMN05660909_00594</name>
</gene>
<evidence type="ECO:0000259" key="5">
    <source>
        <dbReference type="Pfam" id="PF25954"/>
    </source>
</evidence>
<dbReference type="Pfam" id="PF25917">
    <property type="entry name" value="BSH_RND"/>
    <property type="match status" value="1"/>
</dbReference>
<evidence type="ECO:0000313" key="7">
    <source>
        <dbReference type="Proteomes" id="UP000199656"/>
    </source>
</evidence>
<dbReference type="Pfam" id="PF25876">
    <property type="entry name" value="HH_MFP_RND"/>
    <property type="match status" value="1"/>
</dbReference>
<proteinExistence type="inferred from homology"/>
<dbReference type="NCBIfam" id="TIGR01730">
    <property type="entry name" value="RND_mfp"/>
    <property type="match status" value="1"/>
</dbReference>
<dbReference type="PANTHER" id="PTHR30469">
    <property type="entry name" value="MULTIDRUG RESISTANCE PROTEIN MDTA"/>
    <property type="match status" value="1"/>
</dbReference>
<dbReference type="GO" id="GO:1990281">
    <property type="term" value="C:efflux pump complex"/>
    <property type="evidence" value="ECO:0007669"/>
    <property type="project" value="TreeGrafter"/>
</dbReference>
<dbReference type="InterPro" id="IPR006143">
    <property type="entry name" value="RND_pump_MFP"/>
</dbReference>
<dbReference type="Gene3D" id="1.10.287.470">
    <property type="entry name" value="Helix hairpin bin"/>
    <property type="match status" value="1"/>
</dbReference>
<protein>
    <submittedName>
        <fullName evidence="6">HlyD family secretion protein</fullName>
    </submittedName>
</protein>
<keyword evidence="2" id="KW-0812">Transmembrane</keyword>
<dbReference type="Gene3D" id="6.20.50.140">
    <property type="match status" value="1"/>
</dbReference>
<dbReference type="Gene3D" id="2.40.30.170">
    <property type="match status" value="1"/>
</dbReference>
<dbReference type="Proteomes" id="UP000199656">
    <property type="component" value="Unassembled WGS sequence"/>
</dbReference>
<keyword evidence="7" id="KW-1185">Reference proteome</keyword>
<dbReference type="SUPFAM" id="SSF111369">
    <property type="entry name" value="HlyD-like secretion proteins"/>
    <property type="match status" value="1"/>
</dbReference>
<organism evidence="6 7">
    <name type="scientific">Chitinophaga terrae</name>
    <name type="common">ex Kim and Jung 2007</name>
    <dbReference type="NCBI Taxonomy" id="408074"/>
    <lineage>
        <taxon>Bacteria</taxon>
        <taxon>Pseudomonadati</taxon>
        <taxon>Bacteroidota</taxon>
        <taxon>Chitinophagia</taxon>
        <taxon>Chitinophagales</taxon>
        <taxon>Chitinophagaceae</taxon>
        <taxon>Chitinophaga</taxon>
    </lineage>
</organism>
<dbReference type="InterPro" id="IPR058625">
    <property type="entry name" value="MdtA-like_BSH"/>
</dbReference>
<dbReference type="GO" id="GO:0015562">
    <property type="term" value="F:efflux transmembrane transporter activity"/>
    <property type="evidence" value="ECO:0007669"/>
    <property type="project" value="TreeGrafter"/>
</dbReference>
<accession>A0A1H3Y0N9</accession>
<feature type="domain" description="CusB-like beta-barrel" evidence="5">
    <location>
        <begin position="210"/>
        <end position="285"/>
    </location>
</feature>